<sequence length="221" mass="26257">MKVQLITHSSVLVEGKKHILLFDYFGQGHLNLKMNKPLYIFNSHAHSDHYTPAIFDIKHPKKKYILSNDIKPTQDAFMMGPHESLDIDDLHIKTLFSTDQGVGFIVEVEDKKIYFAGDLNDWHWQEDNEQDHLDNIWQHDTYLKELSYLKQDYFDMAFVPVDKRLDEHYIDGLMEFDQHVKAKYIMPIHYFGHYEISEELKKESLNLSATLLYPNHDYFTF</sequence>
<accession>A0A1H6T9N1</accession>
<dbReference type="SUPFAM" id="SSF56281">
    <property type="entry name" value="Metallo-hydrolase/oxidoreductase"/>
    <property type="match status" value="1"/>
</dbReference>
<dbReference type="EMBL" id="FNYK01000021">
    <property type="protein sequence ID" value="SEI74844.1"/>
    <property type="molecule type" value="Genomic_DNA"/>
</dbReference>
<dbReference type="eggNOG" id="COG2220">
    <property type="taxonomic scope" value="Bacteria"/>
</dbReference>
<name>A0A1H6T9N1_9FIRM</name>
<dbReference type="PANTHER" id="PTHR42967">
    <property type="entry name" value="METAL DEPENDENT HYDROLASE"/>
    <property type="match status" value="1"/>
</dbReference>
<evidence type="ECO:0000313" key="3">
    <source>
        <dbReference type="Proteomes" id="UP000183028"/>
    </source>
</evidence>
<feature type="domain" description="Metallo-beta-lactamase" evidence="1">
    <location>
        <begin position="7"/>
        <end position="157"/>
    </location>
</feature>
<dbReference type="OrthoDB" id="9789133at2"/>
<dbReference type="Gene3D" id="3.60.15.10">
    <property type="entry name" value="Ribonuclease Z/Hydroxyacylglutathione hydrolase-like"/>
    <property type="match status" value="1"/>
</dbReference>
<keyword evidence="3" id="KW-1185">Reference proteome</keyword>
<dbReference type="SMART" id="SM00849">
    <property type="entry name" value="Lactamase_B"/>
    <property type="match status" value="1"/>
</dbReference>
<dbReference type="RefSeq" id="WP_074731958.1">
    <property type="nucleotide sequence ID" value="NZ_FNYK01000021.1"/>
</dbReference>
<proteinExistence type="predicted"/>
<gene>
    <name evidence="2" type="ORF">SAMN04487834_102117</name>
</gene>
<protein>
    <submittedName>
        <fullName evidence="2">L-ascorbate metabolism protein UlaG, beta-lactamase superfamily</fullName>
    </submittedName>
</protein>
<dbReference type="PANTHER" id="PTHR42967:SF1">
    <property type="entry name" value="MBL FOLD METALLO-HYDROLASE"/>
    <property type="match status" value="1"/>
</dbReference>
<dbReference type="InterPro" id="IPR001279">
    <property type="entry name" value="Metallo-B-lactamas"/>
</dbReference>
<organism evidence="2 3">
    <name type="scientific">Sharpea azabuensis</name>
    <dbReference type="NCBI Taxonomy" id="322505"/>
    <lineage>
        <taxon>Bacteria</taxon>
        <taxon>Bacillati</taxon>
        <taxon>Bacillota</taxon>
        <taxon>Erysipelotrichia</taxon>
        <taxon>Erysipelotrichales</taxon>
        <taxon>Coprobacillaceae</taxon>
        <taxon>Sharpea</taxon>
    </lineage>
</organism>
<dbReference type="AlphaFoldDB" id="A0A1H6T9N1"/>
<dbReference type="Proteomes" id="UP000183028">
    <property type="component" value="Unassembled WGS sequence"/>
</dbReference>
<evidence type="ECO:0000259" key="1">
    <source>
        <dbReference type="SMART" id="SM00849"/>
    </source>
</evidence>
<dbReference type="STRING" id="322505.SAMN04487836_12120"/>
<evidence type="ECO:0000313" key="2">
    <source>
        <dbReference type="EMBL" id="SEI74844.1"/>
    </source>
</evidence>
<dbReference type="InterPro" id="IPR036866">
    <property type="entry name" value="RibonucZ/Hydroxyglut_hydro"/>
</dbReference>
<reference evidence="3" key="1">
    <citation type="submission" date="2016-10" db="EMBL/GenBank/DDBJ databases">
        <authorList>
            <person name="Varghese N."/>
            <person name="Submissions S."/>
        </authorList>
    </citation>
    <scope>NUCLEOTIDE SEQUENCE [LARGE SCALE GENOMIC DNA]</scope>
    <source>
        <strain evidence="3">DSM 20406</strain>
    </source>
</reference>